<dbReference type="EMBL" id="VVXJ01000016">
    <property type="protein sequence ID" value="KAA2375425.1"/>
    <property type="molecule type" value="Genomic_DNA"/>
</dbReference>
<organism evidence="9 10">
    <name type="scientific">Alistipes shahii</name>
    <dbReference type="NCBI Taxonomy" id="328814"/>
    <lineage>
        <taxon>Bacteria</taxon>
        <taxon>Pseudomonadati</taxon>
        <taxon>Bacteroidota</taxon>
        <taxon>Bacteroidia</taxon>
        <taxon>Bacteroidales</taxon>
        <taxon>Rikenellaceae</taxon>
        <taxon>Alistipes</taxon>
    </lineage>
</organism>
<evidence type="ECO:0000256" key="2">
    <source>
        <dbReference type="ARBA" id="ARBA00023015"/>
    </source>
</evidence>
<evidence type="ECO:0000256" key="5">
    <source>
        <dbReference type="PROSITE-ProRule" id="PRU00335"/>
    </source>
</evidence>
<evidence type="ECO:0000313" key="10">
    <source>
        <dbReference type="Proteomes" id="UP000322658"/>
    </source>
</evidence>
<accession>A0A5B3GNU3</accession>
<keyword evidence="1" id="KW-0678">Repressor</keyword>
<dbReference type="Proteomes" id="UP000323567">
    <property type="component" value="Unassembled WGS sequence"/>
</dbReference>
<dbReference type="Pfam" id="PF00440">
    <property type="entry name" value="TetR_N"/>
    <property type="match status" value="1"/>
</dbReference>
<dbReference type="PROSITE" id="PS50977">
    <property type="entry name" value="HTH_TETR_2"/>
    <property type="match status" value="1"/>
</dbReference>
<dbReference type="PRINTS" id="PR00455">
    <property type="entry name" value="HTHTETR"/>
</dbReference>
<evidence type="ECO:0000259" key="6">
    <source>
        <dbReference type="PROSITE" id="PS01124"/>
    </source>
</evidence>
<name>A0A5B3GNU3_9BACT</name>
<dbReference type="GO" id="GO:0003700">
    <property type="term" value="F:DNA-binding transcription factor activity"/>
    <property type="evidence" value="ECO:0007669"/>
    <property type="project" value="InterPro"/>
</dbReference>
<dbReference type="InterPro" id="IPR018060">
    <property type="entry name" value="HTH_AraC"/>
</dbReference>
<keyword evidence="4" id="KW-0804">Transcription</keyword>
<feature type="domain" description="HTH araC/xylS-type" evidence="6">
    <location>
        <begin position="9"/>
        <end position="66"/>
    </location>
</feature>
<evidence type="ECO:0000313" key="9">
    <source>
        <dbReference type="EMBL" id="KAA2375425.1"/>
    </source>
</evidence>
<evidence type="ECO:0000313" key="8">
    <source>
        <dbReference type="EMBL" id="KAA2365626.1"/>
    </source>
</evidence>
<dbReference type="EMBL" id="VVXK01000033">
    <property type="protein sequence ID" value="KAA2365626.1"/>
    <property type="molecule type" value="Genomic_DNA"/>
</dbReference>
<keyword evidence="2" id="KW-0805">Transcription regulation</keyword>
<proteinExistence type="predicted"/>
<sequence>MDQKERIIEQAMHMFVSQGIKSVRMDDIAQQLGVSKRTLYELFGDKEGLLYLAMDRYFEKKRIERAAVCAHARNVLEAMFMVLGGVMDNAEVIQRLLNNLRKFYPAVHDKMTREGTAKSRRDLQEMLEKGIADGLFVDTINLDLAISVLYYTASAITVRKDLILPAGMTEREAFVQIISNFFRGISTTKGLLLVDDYLKRYEPAKTVHRMQ</sequence>
<dbReference type="InterPro" id="IPR036271">
    <property type="entry name" value="Tet_transcr_reg_TetR-rel_C_sf"/>
</dbReference>
<dbReference type="InterPro" id="IPR009057">
    <property type="entry name" value="Homeodomain-like_sf"/>
</dbReference>
<dbReference type="GO" id="GO:0000976">
    <property type="term" value="F:transcription cis-regulatory region binding"/>
    <property type="evidence" value="ECO:0007669"/>
    <property type="project" value="TreeGrafter"/>
</dbReference>
<protein>
    <submittedName>
        <fullName evidence="9">TetR/AcrR family transcriptional regulator</fullName>
    </submittedName>
</protein>
<gene>
    <name evidence="9" type="ORF">F2Y07_08440</name>
    <name evidence="8" type="ORF">F2Y13_14680</name>
</gene>
<reference evidence="10 11" key="1">
    <citation type="journal article" date="2019" name="Nat. Med.">
        <title>A library of human gut bacterial isolates paired with longitudinal multiomics data enables mechanistic microbiome research.</title>
        <authorList>
            <person name="Poyet M."/>
            <person name="Groussin M."/>
            <person name="Gibbons S.M."/>
            <person name="Avila-Pacheco J."/>
            <person name="Jiang X."/>
            <person name="Kearney S.M."/>
            <person name="Perrotta A.R."/>
            <person name="Berdy B."/>
            <person name="Zhao S."/>
            <person name="Lieberman T.D."/>
            <person name="Swanson P.K."/>
            <person name="Smith M."/>
            <person name="Roesemann S."/>
            <person name="Alexander J.E."/>
            <person name="Rich S.A."/>
            <person name="Livny J."/>
            <person name="Vlamakis H."/>
            <person name="Clish C."/>
            <person name="Bullock K."/>
            <person name="Deik A."/>
            <person name="Scott J."/>
            <person name="Pierce K.A."/>
            <person name="Xavier R.J."/>
            <person name="Alm E.J."/>
        </authorList>
    </citation>
    <scope>NUCLEOTIDE SEQUENCE [LARGE SCALE GENOMIC DNA]</scope>
    <source>
        <strain evidence="9 10">BIOML-A1</strain>
        <strain evidence="8 11">BIOML-A2</strain>
    </source>
</reference>
<dbReference type="SUPFAM" id="SSF46689">
    <property type="entry name" value="Homeodomain-like"/>
    <property type="match status" value="1"/>
</dbReference>
<evidence type="ECO:0000256" key="1">
    <source>
        <dbReference type="ARBA" id="ARBA00022491"/>
    </source>
</evidence>
<dbReference type="PANTHER" id="PTHR30055:SF175">
    <property type="entry name" value="HTH-TYPE TRANSCRIPTIONAL REPRESSOR KSTR2"/>
    <property type="match status" value="1"/>
</dbReference>
<feature type="domain" description="HTH tetR-type" evidence="7">
    <location>
        <begin position="1"/>
        <end position="61"/>
    </location>
</feature>
<dbReference type="InterPro" id="IPR001647">
    <property type="entry name" value="HTH_TetR"/>
</dbReference>
<evidence type="ECO:0000256" key="4">
    <source>
        <dbReference type="ARBA" id="ARBA00023163"/>
    </source>
</evidence>
<evidence type="ECO:0000256" key="3">
    <source>
        <dbReference type="ARBA" id="ARBA00023125"/>
    </source>
</evidence>
<dbReference type="PANTHER" id="PTHR30055">
    <property type="entry name" value="HTH-TYPE TRANSCRIPTIONAL REGULATOR RUTR"/>
    <property type="match status" value="1"/>
</dbReference>
<evidence type="ECO:0000313" key="11">
    <source>
        <dbReference type="Proteomes" id="UP000323567"/>
    </source>
</evidence>
<comment type="caution">
    <text evidence="9">The sequence shown here is derived from an EMBL/GenBank/DDBJ whole genome shotgun (WGS) entry which is preliminary data.</text>
</comment>
<dbReference type="InterPro" id="IPR050109">
    <property type="entry name" value="HTH-type_TetR-like_transc_reg"/>
</dbReference>
<dbReference type="SUPFAM" id="SSF48498">
    <property type="entry name" value="Tetracyclin repressor-like, C-terminal domain"/>
    <property type="match status" value="1"/>
</dbReference>
<dbReference type="Proteomes" id="UP000322658">
    <property type="component" value="Unassembled WGS sequence"/>
</dbReference>
<dbReference type="PROSITE" id="PS01124">
    <property type="entry name" value="HTH_ARAC_FAMILY_2"/>
    <property type="match status" value="1"/>
</dbReference>
<feature type="DNA-binding region" description="H-T-H motif" evidence="5">
    <location>
        <begin position="24"/>
        <end position="43"/>
    </location>
</feature>
<keyword evidence="3 5" id="KW-0238">DNA-binding</keyword>
<dbReference type="RefSeq" id="WP_015545789.1">
    <property type="nucleotide sequence ID" value="NZ_AP031448.1"/>
</dbReference>
<dbReference type="Gene3D" id="1.10.10.60">
    <property type="entry name" value="Homeodomain-like"/>
    <property type="match status" value="1"/>
</dbReference>
<dbReference type="GeneID" id="92758132"/>
<evidence type="ECO:0000259" key="7">
    <source>
        <dbReference type="PROSITE" id="PS50977"/>
    </source>
</evidence>
<dbReference type="AlphaFoldDB" id="A0A5B3GNU3"/>
<dbReference type="Gene3D" id="1.10.357.10">
    <property type="entry name" value="Tetracycline Repressor, domain 2"/>
    <property type="match status" value="1"/>
</dbReference>